<keyword evidence="4 6" id="KW-0472">Membrane</keyword>
<keyword evidence="9" id="KW-1185">Reference proteome</keyword>
<evidence type="ECO:0000256" key="3">
    <source>
        <dbReference type="ARBA" id="ARBA00022989"/>
    </source>
</evidence>
<evidence type="ECO:0000259" key="7">
    <source>
        <dbReference type="Pfam" id="PF05154"/>
    </source>
</evidence>
<accession>A0A7Y2LXM6</accession>
<dbReference type="Proteomes" id="UP000543598">
    <property type="component" value="Unassembled WGS sequence"/>
</dbReference>
<evidence type="ECO:0000256" key="4">
    <source>
        <dbReference type="ARBA" id="ARBA00023136"/>
    </source>
</evidence>
<evidence type="ECO:0000256" key="2">
    <source>
        <dbReference type="ARBA" id="ARBA00022692"/>
    </source>
</evidence>
<dbReference type="Pfam" id="PF05154">
    <property type="entry name" value="TM2"/>
    <property type="match status" value="1"/>
</dbReference>
<sequence>MSNIPPPAPQPAPPPIPGPTGAYPPPAAYGAPQGGVPPQGAVPPPAAYAPAGAYPPPGAPLPGAFGAPPQYAPAQKSFLVTWLLALLVGVFGVDRFYLGKVGTGLLKLFTLGGAGIWWLVDLIITLAGKQTDKQGRPLEGYDQVKVVAWIITGVVVVGSFAMNGLRGGSDSDAAVDTGETTISEEAAAPEEPAAEPEAPADPLAEAVAWADDTFGTFDAVTHEGAGDSLIALPAGAQAGIVTATHSGSSNFAIQGLDAANESTAELLVNTIGAYSGTTVFGVNALGDATQLQITADGAWTLTITPMSAATALPASGSGDGVFFYTGDAAAMTFAHTGERNFVVYQETGSAFDFGLLVNEIGAYQGTVPVKAGPSIIMITADGAWTTAIG</sequence>
<organism evidence="8 9">
    <name type="scientific">Microbacterium ulmi</name>
    <dbReference type="NCBI Taxonomy" id="179095"/>
    <lineage>
        <taxon>Bacteria</taxon>
        <taxon>Bacillati</taxon>
        <taxon>Actinomycetota</taxon>
        <taxon>Actinomycetes</taxon>
        <taxon>Micrococcales</taxon>
        <taxon>Microbacteriaceae</taxon>
        <taxon>Microbacterium</taxon>
    </lineage>
</organism>
<comment type="subcellular location">
    <subcellularLocation>
        <location evidence="1">Membrane</location>
        <topology evidence="1">Multi-pass membrane protein</topology>
    </subcellularLocation>
</comment>
<evidence type="ECO:0000313" key="9">
    <source>
        <dbReference type="Proteomes" id="UP000543598"/>
    </source>
</evidence>
<dbReference type="AlphaFoldDB" id="A0A7Y2LXM6"/>
<dbReference type="PANTHER" id="PTHR21016:SF25">
    <property type="entry name" value="TM2 DOMAIN-CONTAINING PROTEIN DDB_G0277895-RELATED"/>
    <property type="match status" value="1"/>
</dbReference>
<proteinExistence type="predicted"/>
<feature type="region of interest" description="Disordered" evidence="5">
    <location>
        <begin position="1"/>
        <end position="43"/>
    </location>
</feature>
<dbReference type="EMBL" id="JABEMB010000001">
    <property type="protein sequence ID" value="NNH02645.1"/>
    <property type="molecule type" value="Genomic_DNA"/>
</dbReference>
<keyword evidence="3 6" id="KW-1133">Transmembrane helix</keyword>
<feature type="domain" description="TM2" evidence="7">
    <location>
        <begin position="75"/>
        <end position="123"/>
    </location>
</feature>
<evidence type="ECO:0000256" key="1">
    <source>
        <dbReference type="ARBA" id="ARBA00004141"/>
    </source>
</evidence>
<evidence type="ECO:0000313" key="8">
    <source>
        <dbReference type="EMBL" id="NNH02645.1"/>
    </source>
</evidence>
<dbReference type="InterPro" id="IPR050932">
    <property type="entry name" value="TM2D1-3-like"/>
</dbReference>
<feature type="compositionally biased region" description="Pro residues" evidence="5">
    <location>
        <begin position="1"/>
        <end position="27"/>
    </location>
</feature>
<protein>
    <submittedName>
        <fullName evidence="8">TM2 domain-containing protein</fullName>
    </submittedName>
</protein>
<dbReference type="InterPro" id="IPR007829">
    <property type="entry name" value="TM2"/>
</dbReference>
<name>A0A7Y2LXM6_9MICO</name>
<keyword evidence="2 6" id="KW-0812">Transmembrane</keyword>
<feature type="transmembrane region" description="Helical" evidence="6">
    <location>
        <begin position="105"/>
        <end position="126"/>
    </location>
</feature>
<dbReference type="RefSeq" id="WP_167041463.1">
    <property type="nucleotide sequence ID" value="NZ_BAAANA010000003.1"/>
</dbReference>
<feature type="transmembrane region" description="Helical" evidence="6">
    <location>
        <begin position="146"/>
        <end position="165"/>
    </location>
</feature>
<evidence type="ECO:0000256" key="6">
    <source>
        <dbReference type="SAM" id="Phobius"/>
    </source>
</evidence>
<dbReference type="PANTHER" id="PTHR21016">
    <property type="entry name" value="BETA-AMYLOID BINDING PROTEIN-RELATED"/>
    <property type="match status" value="1"/>
</dbReference>
<dbReference type="GO" id="GO:0016020">
    <property type="term" value="C:membrane"/>
    <property type="evidence" value="ECO:0007669"/>
    <property type="project" value="UniProtKB-SubCell"/>
</dbReference>
<evidence type="ECO:0000256" key="5">
    <source>
        <dbReference type="SAM" id="MobiDB-lite"/>
    </source>
</evidence>
<gene>
    <name evidence="8" type="ORF">HLA99_02035</name>
</gene>
<reference evidence="8 9" key="1">
    <citation type="submission" date="2020-05" db="EMBL/GenBank/DDBJ databases">
        <title>MicrobeNet Type strains.</title>
        <authorList>
            <person name="Nicholson A.C."/>
        </authorList>
    </citation>
    <scope>NUCLEOTIDE SEQUENCE [LARGE SCALE GENOMIC DNA]</scope>
    <source>
        <strain evidence="8 9">JCM 14282</strain>
    </source>
</reference>
<feature type="transmembrane region" description="Helical" evidence="6">
    <location>
        <begin position="78"/>
        <end position="98"/>
    </location>
</feature>
<feature type="compositionally biased region" description="Low complexity" evidence="5">
    <location>
        <begin position="28"/>
        <end position="39"/>
    </location>
</feature>
<comment type="caution">
    <text evidence="8">The sequence shown here is derived from an EMBL/GenBank/DDBJ whole genome shotgun (WGS) entry which is preliminary data.</text>
</comment>